<dbReference type="PROSITE" id="PS51892">
    <property type="entry name" value="SUBTILASE"/>
    <property type="match status" value="1"/>
</dbReference>
<evidence type="ECO:0000256" key="1">
    <source>
        <dbReference type="ARBA" id="ARBA00011073"/>
    </source>
</evidence>
<feature type="active site" description="Charge relay system" evidence="5">
    <location>
        <position position="248"/>
    </location>
</feature>
<dbReference type="PANTHER" id="PTHR43806">
    <property type="entry name" value="PEPTIDASE S8"/>
    <property type="match status" value="1"/>
</dbReference>
<dbReference type="SUPFAM" id="SSF52743">
    <property type="entry name" value="Subtilisin-like"/>
    <property type="match status" value="1"/>
</dbReference>
<evidence type="ECO:0000256" key="2">
    <source>
        <dbReference type="ARBA" id="ARBA00022670"/>
    </source>
</evidence>
<feature type="active site" description="Charge relay system" evidence="5">
    <location>
        <position position="205"/>
    </location>
</feature>
<keyword evidence="4 5" id="KW-0720">Serine protease</keyword>
<feature type="chain" id="PRO_5047224576" evidence="7">
    <location>
        <begin position="34"/>
        <end position="458"/>
    </location>
</feature>
<feature type="signal peptide" evidence="7">
    <location>
        <begin position="1"/>
        <end position="33"/>
    </location>
</feature>
<evidence type="ECO:0000313" key="10">
    <source>
        <dbReference type="Proteomes" id="UP001595803"/>
    </source>
</evidence>
<evidence type="ECO:0000256" key="7">
    <source>
        <dbReference type="SAM" id="SignalP"/>
    </source>
</evidence>
<gene>
    <name evidence="9" type="ORF">ACFOSB_15950</name>
</gene>
<keyword evidence="7" id="KW-0732">Signal</keyword>
<sequence length="458" mass="45388">MSSKAHMLLTASALALTALLASCGVTSSPRATAATSADAVMTVLEPGALSDAQLEATYGGTLVTRTPTFALLTVSADAGVMTAQGSKTRIEKNRKVYRVSQGHGQTSVSGSGTVGLWGNGSVGVWGNGSVGVWGNGSVGVWGNGSVGVWGNGSVGVWGNGSVGVWGNGRYEPIPQNSDPWQQIALDDVQAGRRASGNGMTVAVIDTGVDLNHPALAGGFTEPSTWHDFVDGDATPQDEGELGHGLTGHGTEVAGIVAQVAPAAKLMPLRVLGADGSGDVASVAAAIVWAVDHGADVINLSLGSDQAMTAVSQAIAYANSQGVVVAAAAGNTGAEGIDYPAAEFAAQPMNVAVGSVDLHDVKSTFSQYGALELLAPGEAIYGPAPQERFAAWSGTSMSAPVVAGGLALALEGGATGAQAAAALTGTATSVNGVQGNAAYAGKLGAGRIDLNAALTSLGR</sequence>
<dbReference type="Gene3D" id="3.40.50.200">
    <property type="entry name" value="Peptidase S8/S53 domain"/>
    <property type="match status" value="1"/>
</dbReference>
<reference evidence="10" key="1">
    <citation type="journal article" date="2019" name="Int. J. Syst. Evol. Microbiol.">
        <title>The Global Catalogue of Microorganisms (GCM) 10K type strain sequencing project: providing services to taxonomists for standard genome sequencing and annotation.</title>
        <authorList>
            <consortium name="The Broad Institute Genomics Platform"/>
            <consortium name="The Broad Institute Genome Sequencing Center for Infectious Disease"/>
            <person name="Wu L."/>
            <person name="Ma J."/>
        </authorList>
    </citation>
    <scope>NUCLEOTIDE SEQUENCE [LARGE SCALE GENOMIC DNA]</scope>
    <source>
        <strain evidence="10">CCTCC AB 2017081</strain>
    </source>
</reference>
<protein>
    <submittedName>
        <fullName evidence="9">S8 family serine peptidase</fullName>
    </submittedName>
</protein>
<dbReference type="InterPro" id="IPR050131">
    <property type="entry name" value="Peptidase_S8_subtilisin-like"/>
</dbReference>
<keyword evidence="2 5" id="KW-0645">Protease</keyword>
<accession>A0ABV7ZAC8</accession>
<dbReference type="InterPro" id="IPR036852">
    <property type="entry name" value="Peptidase_S8/S53_dom_sf"/>
</dbReference>
<evidence type="ECO:0000256" key="6">
    <source>
        <dbReference type="RuleBase" id="RU003355"/>
    </source>
</evidence>
<evidence type="ECO:0000256" key="3">
    <source>
        <dbReference type="ARBA" id="ARBA00022801"/>
    </source>
</evidence>
<feature type="active site" description="Charge relay system" evidence="5">
    <location>
        <position position="395"/>
    </location>
</feature>
<name>A0ABV7ZAC8_9DEIO</name>
<dbReference type="PRINTS" id="PR00723">
    <property type="entry name" value="SUBTILISIN"/>
</dbReference>
<dbReference type="InterPro" id="IPR000209">
    <property type="entry name" value="Peptidase_S8/S53_dom"/>
</dbReference>
<dbReference type="PROSITE" id="PS00138">
    <property type="entry name" value="SUBTILASE_SER"/>
    <property type="match status" value="1"/>
</dbReference>
<dbReference type="InterPro" id="IPR015500">
    <property type="entry name" value="Peptidase_S8_subtilisin-rel"/>
</dbReference>
<evidence type="ECO:0000256" key="5">
    <source>
        <dbReference type="PROSITE-ProRule" id="PRU01240"/>
    </source>
</evidence>
<dbReference type="InterPro" id="IPR023827">
    <property type="entry name" value="Peptidase_S8_Asp-AS"/>
</dbReference>
<dbReference type="RefSeq" id="WP_380102890.1">
    <property type="nucleotide sequence ID" value="NZ_JBHRZG010000022.1"/>
</dbReference>
<keyword evidence="10" id="KW-1185">Reference proteome</keyword>
<dbReference type="Pfam" id="PF00082">
    <property type="entry name" value="Peptidase_S8"/>
    <property type="match status" value="1"/>
</dbReference>
<dbReference type="InterPro" id="IPR023828">
    <property type="entry name" value="Peptidase_S8_Ser-AS"/>
</dbReference>
<evidence type="ECO:0000313" key="9">
    <source>
        <dbReference type="EMBL" id="MFC3834347.1"/>
    </source>
</evidence>
<feature type="domain" description="Peptidase S8/S53" evidence="8">
    <location>
        <begin position="196"/>
        <end position="431"/>
    </location>
</feature>
<dbReference type="Proteomes" id="UP001595803">
    <property type="component" value="Unassembled WGS sequence"/>
</dbReference>
<dbReference type="EMBL" id="JBHRZG010000022">
    <property type="protein sequence ID" value="MFC3834347.1"/>
    <property type="molecule type" value="Genomic_DNA"/>
</dbReference>
<comment type="similarity">
    <text evidence="1 5 6">Belongs to the peptidase S8 family.</text>
</comment>
<keyword evidence="3 5" id="KW-0378">Hydrolase</keyword>
<dbReference type="PROSITE" id="PS51257">
    <property type="entry name" value="PROKAR_LIPOPROTEIN"/>
    <property type="match status" value="1"/>
</dbReference>
<comment type="caution">
    <text evidence="9">The sequence shown here is derived from an EMBL/GenBank/DDBJ whole genome shotgun (WGS) entry which is preliminary data.</text>
</comment>
<evidence type="ECO:0000256" key="4">
    <source>
        <dbReference type="ARBA" id="ARBA00022825"/>
    </source>
</evidence>
<organism evidence="9 10">
    <name type="scientific">Deinococcus rufus</name>
    <dbReference type="NCBI Taxonomy" id="2136097"/>
    <lineage>
        <taxon>Bacteria</taxon>
        <taxon>Thermotogati</taxon>
        <taxon>Deinococcota</taxon>
        <taxon>Deinococci</taxon>
        <taxon>Deinococcales</taxon>
        <taxon>Deinococcaceae</taxon>
        <taxon>Deinococcus</taxon>
    </lineage>
</organism>
<evidence type="ECO:0000259" key="8">
    <source>
        <dbReference type="Pfam" id="PF00082"/>
    </source>
</evidence>
<dbReference type="PANTHER" id="PTHR43806:SF11">
    <property type="entry name" value="CEREVISIN-RELATED"/>
    <property type="match status" value="1"/>
</dbReference>
<proteinExistence type="inferred from homology"/>
<dbReference type="PROSITE" id="PS00136">
    <property type="entry name" value="SUBTILASE_ASP"/>
    <property type="match status" value="1"/>
</dbReference>